<evidence type="ECO:0000259" key="2">
    <source>
        <dbReference type="PROSITE" id="PS51819"/>
    </source>
</evidence>
<reference evidence="3 4" key="1">
    <citation type="submission" date="2016-03" db="EMBL/GenBank/DDBJ databases">
        <title>Genome sequence of Rhodococcus kyotonensis KB10.</title>
        <authorList>
            <person name="Jeong H."/>
            <person name="Hong C.E."/>
            <person name="Jo S.H."/>
            <person name="Park J.M."/>
        </authorList>
    </citation>
    <scope>NUCLEOTIDE SEQUENCE [LARGE SCALE GENOMIC DNA]</scope>
    <source>
        <strain evidence="3 4">KB10</strain>
    </source>
</reference>
<protein>
    <recommendedName>
        <fullName evidence="2">VOC domain-containing protein</fullName>
    </recommendedName>
</protein>
<dbReference type="Pfam" id="PF13669">
    <property type="entry name" value="Glyoxalase_4"/>
    <property type="match status" value="1"/>
</dbReference>
<gene>
    <name evidence="3" type="ORF">A3K89_13440</name>
</gene>
<sequence>MSLAVNGINIAVKDLASATARYEKLFDVEGEHVGPDGFAFPGLEGTRLDVGGFIISLIASTEEGTSVARFLERHGEGVFLFSAKVNDLEAATADLKQQGLTPLLDEAVSGEFGAVNFYHPKSLNGVQLELIQPA</sequence>
<proteinExistence type="predicted"/>
<evidence type="ECO:0000313" key="3">
    <source>
        <dbReference type="EMBL" id="OAK51213.1"/>
    </source>
</evidence>
<accession>A0A177Y6R8</accession>
<dbReference type="EMBL" id="LVHI01000040">
    <property type="protein sequence ID" value="OAK51213.1"/>
    <property type="molecule type" value="Genomic_DNA"/>
</dbReference>
<dbReference type="AlphaFoldDB" id="A0A177Y6R8"/>
<dbReference type="SUPFAM" id="SSF54593">
    <property type="entry name" value="Glyoxalase/Bleomycin resistance protein/Dihydroxybiphenyl dioxygenase"/>
    <property type="match status" value="1"/>
</dbReference>
<dbReference type="GO" id="GO:0004493">
    <property type="term" value="F:methylmalonyl-CoA epimerase activity"/>
    <property type="evidence" value="ECO:0007669"/>
    <property type="project" value="TreeGrafter"/>
</dbReference>
<keyword evidence="1" id="KW-0479">Metal-binding</keyword>
<feature type="domain" description="VOC" evidence="2">
    <location>
        <begin position="4"/>
        <end position="133"/>
    </location>
</feature>
<dbReference type="InterPro" id="IPR051785">
    <property type="entry name" value="MMCE/EMCE_epimerase"/>
</dbReference>
<dbReference type="Proteomes" id="UP000077519">
    <property type="component" value="Unassembled WGS sequence"/>
</dbReference>
<evidence type="ECO:0000313" key="4">
    <source>
        <dbReference type="Proteomes" id="UP000077519"/>
    </source>
</evidence>
<keyword evidence="4" id="KW-1185">Reference proteome</keyword>
<dbReference type="InterPro" id="IPR029068">
    <property type="entry name" value="Glyas_Bleomycin-R_OHBP_Dase"/>
</dbReference>
<dbReference type="PANTHER" id="PTHR43048">
    <property type="entry name" value="METHYLMALONYL-COA EPIMERASE"/>
    <property type="match status" value="1"/>
</dbReference>
<comment type="caution">
    <text evidence="3">The sequence shown here is derived from an EMBL/GenBank/DDBJ whole genome shotgun (WGS) entry which is preliminary data.</text>
</comment>
<evidence type="ECO:0000256" key="1">
    <source>
        <dbReference type="ARBA" id="ARBA00022723"/>
    </source>
</evidence>
<dbReference type="InterPro" id="IPR037523">
    <property type="entry name" value="VOC_core"/>
</dbReference>
<dbReference type="GO" id="GO:0046872">
    <property type="term" value="F:metal ion binding"/>
    <property type="evidence" value="ECO:0007669"/>
    <property type="project" value="UniProtKB-KW"/>
</dbReference>
<name>A0A177Y6R8_9NOCA</name>
<organism evidence="3 4">
    <name type="scientific">Rhodococcoides kyotonense</name>
    <dbReference type="NCBI Taxonomy" id="398843"/>
    <lineage>
        <taxon>Bacteria</taxon>
        <taxon>Bacillati</taxon>
        <taxon>Actinomycetota</taxon>
        <taxon>Actinomycetes</taxon>
        <taxon>Mycobacteriales</taxon>
        <taxon>Nocardiaceae</taxon>
        <taxon>Rhodococcoides</taxon>
    </lineage>
</organism>
<dbReference type="GO" id="GO:0046491">
    <property type="term" value="P:L-methylmalonyl-CoA metabolic process"/>
    <property type="evidence" value="ECO:0007669"/>
    <property type="project" value="TreeGrafter"/>
</dbReference>
<dbReference type="PROSITE" id="PS51819">
    <property type="entry name" value="VOC"/>
    <property type="match status" value="1"/>
</dbReference>
<dbReference type="Gene3D" id="3.10.180.10">
    <property type="entry name" value="2,3-Dihydroxybiphenyl 1,2-Dioxygenase, domain 1"/>
    <property type="match status" value="1"/>
</dbReference>
<dbReference type="PANTHER" id="PTHR43048:SF3">
    <property type="entry name" value="METHYLMALONYL-COA EPIMERASE, MITOCHONDRIAL"/>
    <property type="match status" value="1"/>
</dbReference>